<sequence>MSFQCPIGSPLFVASIGDSNAAFLD</sequence>
<keyword evidence="2" id="KW-1185">Reference proteome</keyword>
<proteinExistence type="predicted"/>
<organism evidence="1 2">
    <name type="scientific">Rhizopogon vesiculosus</name>
    <dbReference type="NCBI Taxonomy" id="180088"/>
    <lineage>
        <taxon>Eukaryota</taxon>
        <taxon>Fungi</taxon>
        <taxon>Dikarya</taxon>
        <taxon>Basidiomycota</taxon>
        <taxon>Agaricomycotina</taxon>
        <taxon>Agaricomycetes</taxon>
        <taxon>Agaricomycetidae</taxon>
        <taxon>Boletales</taxon>
        <taxon>Suillineae</taxon>
        <taxon>Rhizopogonaceae</taxon>
        <taxon>Rhizopogon</taxon>
    </lineage>
</organism>
<dbReference type="AlphaFoldDB" id="A0A1J8Q7P0"/>
<dbReference type="EMBL" id="LVVM01006566">
    <property type="protein sequence ID" value="OJA07740.1"/>
    <property type="molecule type" value="Genomic_DNA"/>
</dbReference>
<comment type="caution">
    <text evidence="1">The sequence shown here is derived from an EMBL/GenBank/DDBJ whole genome shotgun (WGS) entry which is preliminary data.</text>
</comment>
<feature type="non-terminal residue" evidence="1">
    <location>
        <position position="25"/>
    </location>
</feature>
<gene>
    <name evidence="1" type="ORF">AZE42_08444</name>
</gene>
<accession>A0A1J8Q7P0</accession>
<dbReference type="Proteomes" id="UP000183567">
    <property type="component" value="Unassembled WGS sequence"/>
</dbReference>
<protein>
    <submittedName>
        <fullName evidence="1">Uncharacterized protein</fullName>
    </submittedName>
</protein>
<reference evidence="1 2" key="1">
    <citation type="submission" date="2016-03" db="EMBL/GenBank/DDBJ databases">
        <title>Comparative genomics of the ectomycorrhizal sister species Rhizopogon vinicolor and Rhizopogon vesiculosus (Basidiomycota: Boletales) reveals a divergence of the mating type B locus.</title>
        <authorList>
            <person name="Mujic A.B."/>
            <person name="Kuo A."/>
            <person name="Tritt A."/>
            <person name="Lipzen A."/>
            <person name="Chen C."/>
            <person name="Johnson J."/>
            <person name="Sharma A."/>
            <person name="Barry K."/>
            <person name="Grigoriev I.V."/>
            <person name="Spatafora J.W."/>
        </authorList>
    </citation>
    <scope>NUCLEOTIDE SEQUENCE [LARGE SCALE GENOMIC DNA]</scope>
    <source>
        <strain evidence="1 2">AM-OR11-056</strain>
    </source>
</reference>
<evidence type="ECO:0000313" key="1">
    <source>
        <dbReference type="EMBL" id="OJA07740.1"/>
    </source>
</evidence>
<evidence type="ECO:0000313" key="2">
    <source>
        <dbReference type="Proteomes" id="UP000183567"/>
    </source>
</evidence>
<name>A0A1J8Q7P0_9AGAM</name>